<name>A0A9P4KEL1_9PLEO</name>
<feature type="transmembrane region" description="Helical" evidence="2">
    <location>
        <begin position="121"/>
        <end position="141"/>
    </location>
</feature>
<keyword evidence="2" id="KW-0472">Membrane</keyword>
<keyword evidence="2" id="KW-1133">Transmembrane helix</keyword>
<dbReference type="Proteomes" id="UP000800093">
    <property type="component" value="Unassembled WGS sequence"/>
</dbReference>
<accession>A0A9P4KEL1</accession>
<evidence type="ECO:0000256" key="1">
    <source>
        <dbReference type="SAM" id="MobiDB-lite"/>
    </source>
</evidence>
<protein>
    <submittedName>
        <fullName evidence="3">Uncharacterized protein</fullName>
    </submittedName>
</protein>
<evidence type="ECO:0000256" key="2">
    <source>
        <dbReference type="SAM" id="Phobius"/>
    </source>
</evidence>
<organism evidence="3 4">
    <name type="scientific">Lojkania enalia</name>
    <dbReference type="NCBI Taxonomy" id="147567"/>
    <lineage>
        <taxon>Eukaryota</taxon>
        <taxon>Fungi</taxon>
        <taxon>Dikarya</taxon>
        <taxon>Ascomycota</taxon>
        <taxon>Pezizomycotina</taxon>
        <taxon>Dothideomycetes</taxon>
        <taxon>Pleosporomycetidae</taxon>
        <taxon>Pleosporales</taxon>
        <taxon>Pleosporales incertae sedis</taxon>
        <taxon>Lojkania</taxon>
    </lineage>
</organism>
<feature type="region of interest" description="Disordered" evidence="1">
    <location>
        <begin position="148"/>
        <end position="169"/>
    </location>
</feature>
<evidence type="ECO:0000313" key="4">
    <source>
        <dbReference type="Proteomes" id="UP000800093"/>
    </source>
</evidence>
<keyword evidence="2" id="KW-0812">Transmembrane</keyword>
<gene>
    <name evidence="3" type="ORF">CC78DRAFT_92489</name>
</gene>
<feature type="compositionally biased region" description="Basic residues" evidence="1">
    <location>
        <begin position="158"/>
        <end position="169"/>
    </location>
</feature>
<reference evidence="4" key="1">
    <citation type="journal article" date="2020" name="Stud. Mycol.">
        <title>101 Dothideomycetes genomes: A test case for predicting lifestyles and emergence of pathogens.</title>
        <authorList>
            <person name="Haridas S."/>
            <person name="Albert R."/>
            <person name="Binder M."/>
            <person name="Bloem J."/>
            <person name="LaButti K."/>
            <person name="Salamov A."/>
            <person name="Andreopoulos B."/>
            <person name="Baker S."/>
            <person name="Barry K."/>
            <person name="Bills G."/>
            <person name="Bluhm B."/>
            <person name="Cannon C."/>
            <person name="Castanera R."/>
            <person name="Culley D."/>
            <person name="Daum C."/>
            <person name="Ezra D."/>
            <person name="Gonzalez J."/>
            <person name="Henrissat B."/>
            <person name="Kuo A."/>
            <person name="Liang C."/>
            <person name="Lipzen A."/>
            <person name="Lutzoni F."/>
            <person name="Magnuson J."/>
            <person name="Mondo S."/>
            <person name="Nolan M."/>
            <person name="Ohm R."/>
            <person name="Pangilinan J."/>
            <person name="Park H.-J."/>
            <person name="Ramirez L."/>
            <person name="Alfaro M."/>
            <person name="Sun H."/>
            <person name="Tritt A."/>
            <person name="Yoshinaga Y."/>
            <person name="Zwiers L.-H."/>
            <person name="Turgeon B."/>
            <person name="Goodwin S."/>
            <person name="Spatafora J."/>
            <person name="Crous P."/>
            <person name="Grigoriev I."/>
        </authorList>
    </citation>
    <scope>NUCLEOTIDE SEQUENCE [LARGE SCALE GENOMIC DNA]</scope>
    <source>
        <strain evidence="4">CBS 304.66</strain>
    </source>
</reference>
<proteinExistence type="predicted"/>
<dbReference type="EMBL" id="ML986593">
    <property type="protein sequence ID" value="KAF2267185.1"/>
    <property type="molecule type" value="Genomic_DNA"/>
</dbReference>
<keyword evidence="4" id="KW-1185">Reference proteome</keyword>
<dbReference type="AlphaFoldDB" id="A0A9P4KEL1"/>
<evidence type="ECO:0000313" key="3">
    <source>
        <dbReference type="EMBL" id="KAF2267185.1"/>
    </source>
</evidence>
<comment type="caution">
    <text evidence="3">The sequence shown here is derived from an EMBL/GenBank/DDBJ whole genome shotgun (WGS) entry which is preliminary data.</text>
</comment>
<sequence>MRSAMLMYAMMYVLLRNLSYYYISYALTKGFSSTAMFQYPTTSRFKFEENNSHTISHTSLKPLPKVPALETRVSVQSHYNPVSLKQDNPQSASTNHHSNTSMLLQVAPYISPRHFFKNSCIMIYSYILASKIYTGSIYYIIPHRSSGSTRRSQAPLCHARHPVHASVRK</sequence>